<reference evidence="3" key="1">
    <citation type="submission" date="2013-09" db="EMBL/GenBank/DDBJ databases">
        <title>Corchorus olitorius genome sequencing.</title>
        <authorList>
            <person name="Alam M."/>
            <person name="Haque M.S."/>
            <person name="Islam M.S."/>
            <person name="Emdad E.M."/>
            <person name="Islam M.M."/>
            <person name="Ahmed B."/>
            <person name="Halim A."/>
            <person name="Hossen Q.M.M."/>
            <person name="Hossain M.Z."/>
            <person name="Ahmed R."/>
            <person name="Khan M.M."/>
            <person name="Islam R."/>
            <person name="Rashid M.M."/>
            <person name="Khan S.A."/>
            <person name="Rahman M.S."/>
            <person name="Alam M."/>
            <person name="Yahiya A.S."/>
            <person name="Khan M.S."/>
            <person name="Azam M.S."/>
            <person name="Haque T."/>
            <person name="Lashkar M.Z.H."/>
            <person name="Akhand A.I."/>
            <person name="Morshed G."/>
            <person name="Roy S."/>
            <person name="Uddin K.S."/>
            <person name="Rabeya T."/>
            <person name="Hossain A.S."/>
            <person name="Chowdhury A."/>
            <person name="Snigdha A.R."/>
            <person name="Mortoza M.S."/>
            <person name="Matin S.A."/>
            <person name="Hoque S.M.E."/>
            <person name="Islam M.K."/>
            <person name="Roy D.K."/>
            <person name="Haider R."/>
            <person name="Moosa M.M."/>
            <person name="Elias S.M."/>
            <person name="Hasan A.M."/>
            <person name="Jahan S."/>
            <person name="Shafiuddin M."/>
            <person name="Mahmood N."/>
            <person name="Shommy N.S."/>
        </authorList>
    </citation>
    <scope>NUCLEOTIDE SEQUENCE [LARGE SCALE GENOMIC DNA]</scope>
    <source>
        <strain evidence="3">cv. O-4</strain>
    </source>
</reference>
<evidence type="ECO:0000313" key="3">
    <source>
        <dbReference type="Proteomes" id="UP000187203"/>
    </source>
</evidence>
<dbReference type="InterPro" id="IPR044730">
    <property type="entry name" value="RNase_H-like_dom_plant"/>
</dbReference>
<dbReference type="GO" id="GO:0004523">
    <property type="term" value="F:RNA-DNA hybrid ribonuclease activity"/>
    <property type="evidence" value="ECO:0007669"/>
    <property type="project" value="InterPro"/>
</dbReference>
<protein>
    <recommendedName>
        <fullName evidence="1">RNase H type-1 domain-containing protein</fullName>
    </recommendedName>
</protein>
<dbReference type="GO" id="GO:0003676">
    <property type="term" value="F:nucleic acid binding"/>
    <property type="evidence" value="ECO:0007669"/>
    <property type="project" value="InterPro"/>
</dbReference>
<dbReference type="PANTHER" id="PTHR47723:SF19">
    <property type="entry name" value="POLYNUCLEOTIDYL TRANSFERASE, RIBONUCLEASE H-LIKE SUPERFAMILY PROTEIN"/>
    <property type="match status" value="1"/>
</dbReference>
<name>A0A1R3HRY2_9ROSI</name>
<gene>
    <name evidence="2" type="ORF">COLO4_27245</name>
</gene>
<dbReference type="InterPro" id="IPR012337">
    <property type="entry name" value="RNaseH-like_sf"/>
</dbReference>
<dbReference type="PANTHER" id="PTHR47723">
    <property type="entry name" value="OS05G0353850 PROTEIN"/>
    <property type="match status" value="1"/>
</dbReference>
<dbReference type="SUPFAM" id="SSF53098">
    <property type="entry name" value="Ribonuclease H-like"/>
    <property type="match status" value="1"/>
</dbReference>
<proteinExistence type="predicted"/>
<feature type="domain" description="RNase H type-1" evidence="1">
    <location>
        <begin position="25"/>
        <end position="104"/>
    </location>
</feature>
<dbReference type="Pfam" id="PF13456">
    <property type="entry name" value="RVT_3"/>
    <property type="match status" value="1"/>
</dbReference>
<organism evidence="2 3">
    <name type="scientific">Corchorus olitorius</name>
    <dbReference type="NCBI Taxonomy" id="93759"/>
    <lineage>
        <taxon>Eukaryota</taxon>
        <taxon>Viridiplantae</taxon>
        <taxon>Streptophyta</taxon>
        <taxon>Embryophyta</taxon>
        <taxon>Tracheophyta</taxon>
        <taxon>Spermatophyta</taxon>
        <taxon>Magnoliopsida</taxon>
        <taxon>eudicotyledons</taxon>
        <taxon>Gunneridae</taxon>
        <taxon>Pentapetalae</taxon>
        <taxon>rosids</taxon>
        <taxon>malvids</taxon>
        <taxon>Malvales</taxon>
        <taxon>Malvaceae</taxon>
        <taxon>Grewioideae</taxon>
        <taxon>Apeibeae</taxon>
        <taxon>Corchorus</taxon>
    </lineage>
</organism>
<dbReference type="AlphaFoldDB" id="A0A1R3HRY2"/>
<sequence length="105" mass="11770">MASSRIGMDEHSKRLNDIGRRVLADEALAIKDGCKLAKEQGYEKIVVESDSVAVICDINRNDGRYAWKISIIIGDIKEFLKSFKKVRLSLVKCEVNSAADWVAKQ</sequence>
<keyword evidence="3" id="KW-1185">Reference proteome</keyword>
<dbReference type="Proteomes" id="UP000187203">
    <property type="component" value="Unassembled WGS sequence"/>
</dbReference>
<dbReference type="OrthoDB" id="1436859at2759"/>
<dbReference type="InterPro" id="IPR053151">
    <property type="entry name" value="RNase_H-like"/>
</dbReference>
<dbReference type="EMBL" id="AWUE01019517">
    <property type="protein sequence ID" value="OMO73113.1"/>
    <property type="molecule type" value="Genomic_DNA"/>
</dbReference>
<dbReference type="InterPro" id="IPR036397">
    <property type="entry name" value="RNaseH_sf"/>
</dbReference>
<accession>A0A1R3HRY2</accession>
<dbReference type="Gene3D" id="3.30.420.10">
    <property type="entry name" value="Ribonuclease H-like superfamily/Ribonuclease H"/>
    <property type="match status" value="1"/>
</dbReference>
<evidence type="ECO:0000313" key="2">
    <source>
        <dbReference type="EMBL" id="OMO73113.1"/>
    </source>
</evidence>
<comment type="caution">
    <text evidence="2">The sequence shown here is derived from an EMBL/GenBank/DDBJ whole genome shotgun (WGS) entry which is preliminary data.</text>
</comment>
<dbReference type="InterPro" id="IPR002156">
    <property type="entry name" value="RNaseH_domain"/>
</dbReference>
<dbReference type="CDD" id="cd06222">
    <property type="entry name" value="RNase_H_like"/>
    <property type="match status" value="1"/>
</dbReference>
<evidence type="ECO:0000259" key="1">
    <source>
        <dbReference type="Pfam" id="PF13456"/>
    </source>
</evidence>